<keyword evidence="5 11" id="KW-1133">Transmembrane helix</keyword>
<keyword evidence="6 11" id="KW-0406">Ion transport</keyword>
<feature type="transmembrane region" description="Helical" evidence="11">
    <location>
        <begin position="67"/>
        <end position="85"/>
    </location>
</feature>
<accession>A0ABW5B5F0</accession>
<sequence length="122" mass="13260">MKQILLVGIGGGLGSILRYLINELSRKFSWNTLPFGTLTANLLGSLLIGILLGYFTRNQGISQEWSLLLITGFCGGFTTFSTFSAENFGFIQSGNYTSFLLYTIGSVLLGIIAVFLGFLLTK</sequence>
<dbReference type="InterPro" id="IPR003691">
    <property type="entry name" value="FluC"/>
</dbReference>
<keyword evidence="11" id="KW-0915">Sodium</keyword>
<protein>
    <recommendedName>
        <fullName evidence="11">Fluoride-specific ion channel FluC</fullName>
    </recommendedName>
</protein>
<keyword evidence="2 11" id="KW-1003">Cell membrane</keyword>
<dbReference type="NCBIfam" id="TIGR00494">
    <property type="entry name" value="crcB"/>
    <property type="match status" value="1"/>
</dbReference>
<comment type="function">
    <text evidence="11">Fluoride-specific ion channel. Important for reducing fluoride concentration in the cell, thus reducing its toxicity.</text>
</comment>
<dbReference type="HAMAP" id="MF_00454">
    <property type="entry name" value="FluC"/>
    <property type="match status" value="1"/>
</dbReference>
<keyword evidence="11" id="KW-0813">Transport</keyword>
<organism evidence="12 13">
    <name type="scientific">Shivajiella indica</name>
    <dbReference type="NCBI Taxonomy" id="872115"/>
    <lineage>
        <taxon>Bacteria</taxon>
        <taxon>Pseudomonadati</taxon>
        <taxon>Bacteroidota</taxon>
        <taxon>Cytophagia</taxon>
        <taxon>Cytophagales</taxon>
        <taxon>Cyclobacteriaceae</taxon>
        <taxon>Shivajiella</taxon>
    </lineage>
</organism>
<feature type="transmembrane region" description="Helical" evidence="11">
    <location>
        <begin position="5"/>
        <end position="21"/>
    </location>
</feature>
<keyword evidence="3" id="KW-0997">Cell inner membrane</keyword>
<keyword evidence="11" id="KW-0479">Metal-binding</keyword>
<keyword evidence="4 11" id="KW-0812">Transmembrane</keyword>
<evidence type="ECO:0000256" key="4">
    <source>
        <dbReference type="ARBA" id="ARBA00022692"/>
    </source>
</evidence>
<dbReference type="Pfam" id="PF02537">
    <property type="entry name" value="CRCB"/>
    <property type="match status" value="1"/>
</dbReference>
<dbReference type="Proteomes" id="UP001597414">
    <property type="component" value="Unassembled WGS sequence"/>
</dbReference>
<gene>
    <name evidence="11 12" type="primary">crcB</name>
    <name evidence="11" type="synonym">fluC</name>
    <name evidence="12" type="ORF">ACFSKV_02925</name>
</gene>
<reference evidence="13" key="1">
    <citation type="journal article" date="2019" name="Int. J. Syst. Evol. Microbiol.">
        <title>The Global Catalogue of Microorganisms (GCM) 10K type strain sequencing project: providing services to taxonomists for standard genome sequencing and annotation.</title>
        <authorList>
            <consortium name="The Broad Institute Genomics Platform"/>
            <consortium name="The Broad Institute Genome Sequencing Center for Infectious Disease"/>
            <person name="Wu L."/>
            <person name="Ma J."/>
        </authorList>
    </citation>
    <scope>NUCLEOTIDE SEQUENCE [LARGE SCALE GENOMIC DNA]</scope>
    <source>
        <strain evidence="13">KCTC 19812</strain>
    </source>
</reference>
<evidence type="ECO:0000256" key="9">
    <source>
        <dbReference type="ARBA" id="ARBA00035120"/>
    </source>
</evidence>
<name>A0ABW5B5F0_9BACT</name>
<feature type="transmembrane region" description="Helical" evidence="11">
    <location>
        <begin position="97"/>
        <end position="120"/>
    </location>
</feature>
<feature type="binding site" evidence="11">
    <location>
        <position position="78"/>
    </location>
    <ligand>
        <name>Na(+)</name>
        <dbReference type="ChEBI" id="CHEBI:29101"/>
        <note>structural</note>
    </ligand>
</feature>
<comment type="activity regulation">
    <text evidence="11">Na(+) is not transported, but it plays an essential structural role and its presence is essential for fluoride channel function.</text>
</comment>
<dbReference type="PANTHER" id="PTHR28259:SF1">
    <property type="entry name" value="FLUORIDE EXPORT PROTEIN 1-RELATED"/>
    <property type="match status" value="1"/>
</dbReference>
<evidence type="ECO:0000256" key="5">
    <source>
        <dbReference type="ARBA" id="ARBA00022989"/>
    </source>
</evidence>
<evidence type="ECO:0000256" key="2">
    <source>
        <dbReference type="ARBA" id="ARBA00022475"/>
    </source>
</evidence>
<comment type="similarity">
    <text evidence="9 11">Belongs to the fluoride channel Fluc/FEX (TC 1.A.43) family.</text>
</comment>
<evidence type="ECO:0000256" key="7">
    <source>
        <dbReference type="ARBA" id="ARBA00023136"/>
    </source>
</evidence>
<comment type="subcellular location">
    <subcellularLocation>
        <location evidence="1 11">Cell membrane</location>
        <topology evidence="1 11">Multi-pass membrane protein</topology>
    </subcellularLocation>
</comment>
<keyword evidence="13" id="KW-1185">Reference proteome</keyword>
<evidence type="ECO:0000256" key="3">
    <source>
        <dbReference type="ARBA" id="ARBA00022519"/>
    </source>
</evidence>
<keyword evidence="8 11" id="KW-0407">Ion channel</keyword>
<comment type="caution">
    <text evidence="12">The sequence shown here is derived from an EMBL/GenBank/DDBJ whole genome shotgun (WGS) entry which is preliminary data.</text>
</comment>
<evidence type="ECO:0000313" key="12">
    <source>
        <dbReference type="EMBL" id="MFD2200504.1"/>
    </source>
</evidence>
<dbReference type="PANTHER" id="PTHR28259">
    <property type="entry name" value="FLUORIDE EXPORT PROTEIN 1-RELATED"/>
    <property type="match status" value="1"/>
</dbReference>
<evidence type="ECO:0000256" key="6">
    <source>
        <dbReference type="ARBA" id="ARBA00023065"/>
    </source>
</evidence>
<keyword evidence="7 11" id="KW-0472">Membrane</keyword>
<evidence type="ECO:0000313" key="13">
    <source>
        <dbReference type="Proteomes" id="UP001597414"/>
    </source>
</evidence>
<dbReference type="EMBL" id="JBHUIV010000006">
    <property type="protein sequence ID" value="MFD2200504.1"/>
    <property type="molecule type" value="Genomic_DNA"/>
</dbReference>
<evidence type="ECO:0000256" key="10">
    <source>
        <dbReference type="ARBA" id="ARBA00035585"/>
    </source>
</evidence>
<evidence type="ECO:0000256" key="8">
    <source>
        <dbReference type="ARBA" id="ARBA00023303"/>
    </source>
</evidence>
<feature type="binding site" evidence="11">
    <location>
        <position position="75"/>
    </location>
    <ligand>
        <name>Na(+)</name>
        <dbReference type="ChEBI" id="CHEBI:29101"/>
        <note>structural</note>
    </ligand>
</feature>
<comment type="catalytic activity">
    <reaction evidence="10">
        <text>fluoride(in) = fluoride(out)</text>
        <dbReference type="Rhea" id="RHEA:76159"/>
        <dbReference type="ChEBI" id="CHEBI:17051"/>
    </reaction>
    <physiologicalReaction direction="left-to-right" evidence="10">
        <dbReference type="Rhea" id="RHEA:76160"/>
    </physiologicalReaction>
</comment>
<dbReference type="RefSeq" id="WP_380800229.1">
    <property type="nucleotide sequence ID" value="NZ_JBHUIV010000006.1"/>
</dbReference>
<feature type="transmembrane region" description="Helical" evidence="11">
    <location>
        <begin position="33"/>
        <end position="55"/>
    </location>
</feature>
<proteinExistence type="inferred from homology"/>
<evidence type="ECO:0000256" key="1">
    <source>
        <dbReference type="ARBA" id="ARBA00004651"/>
    </source>
</evidence>
<evidence type="ECO:0000256" key="11">
    <source>
        <dbReference type="HAMAP-Rule" id="MF_00454"/>
    </source>
</evidence>